<dbReference type="InterPro" id="IPR029063">
    <property type="entry name" value="SAM-dependent_MTases_sf"/>
</dbReference>
<dbReference type="CDD" id="cd00130">
    <property type="entry name" value="PAS"/>
    <property type="match status" value="2"/>
</dbReference>
<dbReference type="InterPro" id="IPR013767">
    <property type="entry name" value="PAS_fold"/>
</dbReference>
<keyword evidence="4" id="KW-0808">Transferase</keyword>
<dbReference type="SUPFAM" id="SSF55785">
    <property type="entry name" value="PYP-like sensor domain (PAS domain)"/>
    <property type="match status" value="2"/>
</dbReference>
<reference evidence="9 10" key="1">
    <citation type="journal article" date="2020" name="ISME J.">
        <title>Comparative genomics reveals insights into cyanobacterial evolution and habitat adaptation.</title>
        <authorList>
            <person name="Chen M.Y."/>
            <person name="Teng W.K."/>
            <person name="Zhao L."/>
            <person name="Hu C.X."/>
            <person name="Zhou Y.K."/>
            <person name="Han B.P."/>
            <person name="Song L.R."/>
            <person name="Shu W.S."/>
        </authorList>
    </citation>
    <scope>NUCLEOTIDE SEQUENCE [LARGE SCALE GENOMIC DNA]</scope>
    <source>
        <strain evidence="9 10">FACHB-119</strain>
    </source>
</reference>
<evidence type="ECO:0000313" key="9">
    <source>
        <dbReference type="EMBL" id="MBD2501120.1"/>
    </source>
</evidence>
<dbReference type="CDD" id="cd02440">
    <property type="entry name" value="AdoMet_MTases"/>
    <property type="match status" value="1"/>
</dbReference>
<keyword evidence="10" id="KW-1185">Reference proteome</keyword>
<dbReference type="InterPro" id="IPR022641">
    <property type="entry name" value="CheR_N"/>
</dbReference>
<keyword evidence="5" id="KW-0949">S-adenosyl-L-methionine</keyword>
<sequence length="619" mass="72334">MNNNNEELAFEELLEFLRRSRGFDFTGYKRSSLMRRVRRQMSSQQIETFSDYLDYLQVHPEEFAPLFNTILINVTAFFRDASAWKYLQTETIPRLLNGKSEKAYIRVWSAGCASGEEAYTLAMVFAEVMGVEKFRQRVRIYATDVDEEALEQARHAIYTEKKLQPISRELREKYFESMGDRYVFRPDLRRQVIFGRHDLVQDAPISRLDLLVCRNTLMYFNSETQAKILDRFRFALNDTGVLFLGKAEMLLTHTNLFTAISLQQRIFHRVPKNNRRERFFPYPQMLEDETGIYLTQDLRLREAAFDALPFAQLVVDYQGNLMLANEQARAMFNINILDQGCPLQDLEISYRPLELRSPIEQAYRERTPILVTDVIRNLRDEQVQYLDVYIVPLEDSDREIIGVSITFNDMTRCQDLQAVLQQTNQELETANEELQSSNEELETTNEELQSTNEELETTNEELQSANEELETINEELHSTNEELQTINEDLRQRTNDLNQANAFLNSILASLQAGVMVVDRQFNILSWNEEAENLWGLRREEVQNQSLFSLDIGLPVERLREPIRNCLAGVTQRQEMVIEAINRRGRKIQCHISYNPLLGFDRERTGVILLMKESQADDP</sequence>
<dbReference type="Pfam" id="PF03705">
    <property type="entry name" value="CheR_N"/>
    <property type="match status" value="1"/>
</dbReference>
<gene>
    <name evidence="9" type="ORF">H6G83_10980</name>
</gene>
<dbReference type="EC" id="2.1.1.80" evidence="2"/>
<dbReference type="SUPFAM" id="SSF53335">
    <property type="entry name" value="S-adenosyl-L-methionine-dependent methyltransferases"/>
    <property type="match status" value="1"/>
</dbReference>
<dbReference type="InterPro" id="IPR000780">
    <property type="entry name" value="CheR_MeTrfase"/>
</dbReference>
<protein>
    <recommendedName>
        <fullName evidence="2">protein-glutamate O-methyltransferase</fullName>
        <ecNumber evidence="2">2.1.1.80</ecNumber>
    </recommendedName>
</protein>
<name>A0ABR8D1X0_9NOST</name>
<dbReference type="Gene3D" id="1.10.155.10">
    <property type="entry name" value="Chemotaxis receptor methyltransferase CheR, N-terminal domain"/>
    <property type="match status" value="1"/>
</dbReference>
<evidence type="ECO:0000256" key="4">
    <source>
        <dbReference type="ARBA" id="ARBA00022679"/>
    </source>
</evidence>
<dbReference type="Proteomes" id="UP000661112">
    <property type="component" value="Unassembled WGS sequence"/>
</dbReference>
<dbReference type="Gene3D" id="3.40.50.150">
    <property type="entry name" value="Vaccinia Virus protein VP39"/>
    <property type="match status" value="1"/>
</dbReference>
<dbReference type="SMART" id="SM00138">
    <property type="entry name" value="MeTrc"/>
    <property type="match status" value="1"/>
</dbReference>
<keyword evidence="6" id="KW-0175">Coiled coil</keyword>
<feature type="domain" description="CheR-type methyltransferase" evidence="8">
    <location>
        <begin position="1"/>
        <end position="273"/>
    </location>
</feature>
<evidence type="ECO:0000259" key="8">
    <source>
        <dbReference type="PROSITE" id="PS50123"/>
    </source>
</evidence>
<dbReference type="PRINTS" id="PR00996">
    <property type="entry name" value="CHERMTFRASE"/>
</dbReference>
<comment type="caution">
    <text evidence="9">The sequence shown here is derived from an EMBL/GenBank/DDBJ whole genome shotgun (WGS) entry which is preliminary data.</text>
</comment>
<feature type="coiled-coil region" evidence="6">
    <location>
        <begin position="413"/>
        <end position="500"/>
    </location>
</feature>
<feature type="domain" description="PAS" evidence="7">
    <location>
        <begin position="500"/>
        <end position="548"/>
    </location>
</feature>
<dbReference type="PANTHER" id="PTHR24422:SF10">
    <property type="entry name" value="CHEMOTAXIS PROTEIN METHYLTRANSFERASE 2"/>
    <property type="match status" value="1"/>
</dbReference>
<dbReference type="InterPro" id="IPR036804">
    <property type="entry name" value="CheR_N_sf"/>
</dbReference>
<dbReference type="SUPFAM" id="SSF47757">
    <property type="entry name" value="Chemotaxis receptor methyltransferase CheR, N-terminal domain"/>
    <property type="match status" value="1"/>
</dbReference>
<keyword evidence="3" id="KW-0489">Methyltransferase</keyword>
<dbReference type="Pfam" id="PF01739">
    <property type="entry name" value="CheR"/>
    <property type="match status" value="1"/>
</dbReference>
<dbReference type="NCBIfam" id="TIGR00229">
    <property type="entry name" value="sensory_box"/>
    <property type="match status" value="1"/>
</dbReference>
<evidence type="ECO:0000256" key="5">
    <source>
        <dbReference type="ARBA" id="ARBA00022691"/>
    </source>
</evidence>
<dbReference type="InterPro" id="IPR000014">
    <property type="entry name" value="PAS"/>
</dbReference>
<proteinExistence type="predicted"/>
<accession>A0ABR8D1X0</accession>
<evidence type="ECO:0000313" key="10">
    <source>
        <dbReference type="Proteomes" id="UP000661112"/>
    </source>
</evidence>
<dbReference type="EMBL" id="JACJSG010000012">
    <property type="protein sequence ID" value="MBD2501120.1"/>
    <property type="molecule type" value="Genomic_DNA"/>
</dbReference>
<evidence type="ECO:0000256" key="3">
    <source>
        <dbReference type="ARBA" id="ARBA00022603"/>
    </source>
</evidence>
<dbReference type="SUPFAM" id="SSF57997">
    <property type="entry name" value="Tropomyosin"/>
    <property type="match status" value="1"/>
</dbReference>
<evidence type="ECO:0000256" key="2">
    <source>
        <dbReference type="ARBA" id="ARBA00012534"/>
    </source>
</evidence>
<dbReference type="Pfam" id="PF00989">
    <property type="entry name" value="PAS"/>
    <property type="match status" value="2"/>
</dbReference>
<evidence type="ECO:0000256" key="6">
    <source>
        <dbReference type="SAM" id="Coils"/>
    </source>
</evidence>
<dbReference type="RefSeq" id="WP_190471259.1">
    <property type="nucleotide sequence ID" value="NZ_JACJSG010000012.1"/>
</dbReference>
<dbReference type="PROSITE" id="PS50123">
    <property type="entry name" value="CHER"/>
    <property type="match status" value="1"/>
</dbReference>
<evidence type="ECO:0000259" key="7">
    <source>
        <dbReference type="PROSITE" id="PS50112"/>
    </source>
</evidence>
<dbReference type="PROSITE" id="PS50112">
    <property type="entry name" value="PAS"/>
    <property type="match status" value="1"/>
</dbReference>
<evidence type="ECO:0000256" key="1">
    <source>
        <dbReference type="ARBA" id="ARBA00001541"/>
    </source>
</evidence>
<dbReference type="InterPro" id="IPR050903">
    <property type="entry name" value="Bact_Chemotaxis_MeTrfase"/>
</dbReference>
<organism evidence="9 10">
    <name type="scientific">Anabaena azotica FACHB-119</name>
    <dbReference type="NCBI Taxonomy" id="947527"/>
    <lineage>
        <taxon>Bacteria</taxon>
        <taxon>Bacillati</taxon>
        <taxon>Cyanobacteriota</taxon>
        <taxon>Cyanophyceae</taxon>
        <taxon>Nostocales</taxon>
        <taxon>Nostocaceae</taxon>
        <taxon>Anabaena</taxon>
        <taxon>Anabaena azotica</taxon>
    </lineage>
</organism>
<dbReference type="PANTHER" id="PTHR24422">
    <property type="entry name" value="CHEMOTAXIS PROTEIN METHYLTRANSFERASE"/>
    <property type="match status" value="1"/>
</dbReference>
<comment type="catalytic activity">
    <reaction evidence="1">
        <text>L-glutamyl-[protein] + S-adenosyl-L-methionine = [protein]-L-glutamate 5-O-methyl ester + S-adenosyl-L-homocysteine</text>
        <dbReference type="Rhea" id="RHEA:24452"/>
        <dbReference type="Rhea" id="RHEA-COMP:10208"/>
        <dbReference type="Rhea" id="RHEA-COMP:10311"/>
        <dbReference type="ChEBI" id="CHEBI:29973"/>
        <dbReference type="ChEBI" id="CHEBI:57856"/>
        <dbReference type="ChEBI" id="CHEBI:59789"/>
        <dbReference type="ChEBI" id="CHEBI:82795"/>
        <dbReference type="EC" id="2.1.1.80"/>
    </reaction>
</comment>
<dbReference type="SMART" id="SM00091">
    <property type="entry name" value="PAS"/>
    <property type="match status" value="2"/>
</dbReference>
<dbReference type="InterPro" id="IPR035965">
    <property type="entry name" value="PAS-like_dom_sf"/>
</dbReference>
<dbReference type="Gene3D" id="1.20.1480.30">
    <property type="entry name" value="Designed four-helix bundle protein"/>
    <property type="match status" value="1"/>
</dbReference>
<dbReference type="InterPro" id="IPR022642">
    <property type="entry name" value="CheR_C"/>
</dbReference>
<dbReference type="Gene3D" id="3.30.450.20">
    <property type="entry name" value="PAS domain"/>
    <property type="match status" value="2"/>
</dbReference>